<dbReference type="RefSeq" id="WP_136435475.1">
    <property type="nucleotide sequence ID" value="NZ_SSTJ01000015.1"/>
</dbReference>
<dbReference type="Proteomes" id="UP000308978">
    <property type="component" value="Unassembled WGS sequence"/>
</dbReference>
<dbReference type="EMBL" id="SSTJ01000015">
    <property type="protein sequence ID" value="THG36495.1"/>
    <property type="molecule type" value="Genomic_DNA"/>
</dbReference>
<evidence type="ECO:0008006" key="3">
    <source>
        <dbReference type="Google" id="ProtNLM"/>
    </source>
</evidence>
<gene>
    <name evidence="1" type="ORF">E5986_09735</name>
</gene>
<evidence type="ECO:0000313" key="2">
    <source>
        <dbReference type="Proteomes" id="UP000308978"/>
    </source>
</evidence>
<name>A0A4S4G1Z5_9ACTN</name>
<evidence type="ECO:0000313" key="1">
    <source>
        <dbReference type="EMBL" id="THG36495.1"/>
    </source>
</evidence>
<organism evidence="1 2">
    <name type="scientific">Adlercreutzia caecimuris</name>
    <dbReference type="NCBI Taxonomy" id="671266"/>
    <lineage>
        <taxon>Bacteria</taxon>
        <taxon>Bacillati</taxon>
        <taxon>Actinomycetota</taxon>
        <taxon>Coriobacteriia</taxon>
        <taxon>Eggerthellales</taxon>
        <taxon>Eggerthellaceae</taxon>
        <taxon>Adlercreutzia</taxon>
    </lineage>
</organism>
<dbReference type="AlphaFoldDB" id="A0A4S4G1Z5"/>
<accession>A0A4S4G1Z5</accession>
<protein>
    <recommendedName>
        <fullName evidence="3">AlgX/AlgJ SGNH hydrolase-like domain-containing protein</fullName>
    </recommendedName>
</protein>
<comment type="caution">
    <text evidence="1">The sequence shown here is derived from an EMBL/GenBank/DDBJ whole genome shotgun (WGS) entry which is preliminary data.</text>
</comment>
<reference evidence="1 2" key="1">
    <citation type="submission" date="2019-04" db="EMBL/GenBank/DDBJ databases">
        <title>Microbes associate with the intestines of laboratory mice.</title>
        <authorList>
            <person name="Navarre W."/>
            <person name="Wong E."/>
            <person name="Huang K.C."/>
            <person name="Tropini C."/>
            <person name="Ng K."/>
            <person name="Yu B."/>
        </authorList>
    </citation>
    <scope>NUCLEOTIDE SEQUENCE [LARGE SCALE GENOMIC DNA]</scope>
    <source>
        <strain evidence="1 2">NM80_B27</strain>
    </source>
</reference>
<sequence>MKARNTVLSAIFCLFLVGPGALYMAQTYLHLDLPSNFTAEDSKYLAGGFEEVNLSKHFSLKGFSSEKFQSNLNTTVENNIPYRASVLLQNAALQRFAIATSNALFQFEAYPTFFGSEQIYLPSSDALAKMPERAREAKIASTKDFATGLATVAQANSDKQFFVVVADQSDTSLANPAAKLVSQHYTTTDSVEALAFAEKAPNVHLVSIRYDQSTDYYRHFYRSDHHWNGYGTLQAYEALMDAAGLASNRQNNIATIEFPDIRANGSYARKGLMLLNESVHEPQFDLTGIQATGKKIPPIIKPEGPTLIHNDAMGSVFDFYSNWYGSSDVTANLTVTNSEPLTDTKALIAMDSFNDSLHWLIAQNHRAIQCVLDLKNDSEGPETLQERIDGANADTIYFVGNPLAYARVTSTHPQYFELS</sequence>
<proteinExistence type="predicted"/>